<evidence type="ECO:0000313" key="10">
    <source>
        <dbReference type="Proteomes" id="UP001597163"/>
    </source>
</evidence>
<feature type="domain" description="PPIase FKBP-type" evidence="7">
    <location>
        <begin position="222"/>
        <end position="310"/>
    </location>
</feature>
<dbReference type="EMBL" id="JBHTLJ010000002">
    <property type="protein sequence ID" value="MFD1162448.1"/>
    <property type="molecule type" value="Genomic_DNA"/>
</dbReference>
<dbReference type="PANTHER" id="PTHR45625">
    <property type="entry name" value="PEPTIDYL-PROLYL CIS-TRANS ISOMERASE-RELATED"/>
    <property type="match status" value="1"/>
</dbReference>
<gene>
    <name evidence="9" type="ORF">ACFQ2E_08475</name>
</gene>
<comment type="similarity">
    <text evidence="2">Belongs to the cyclophilin-type PPIase family.</text>
</comment>
<dbReference type="PROSITE" id="PS50072">
    <property type="entry name" value="CSA_PPIASE_2"/>
    <property type="match status" value="1"/>
</dbReference>
<dbReference type="PRINTS" id="PR00153">
    <property type="entry name" value="CSAPPISMRASE"/>
</dbReference>
<dbReference type="InterPro" id="IPR002130">
    <property type="entry name" value="Cyclophilin-type_PPIase_dom"/>
</dbReference>
<dbReference type="SUPFAM" id="SSF54534">
    <property type="entry name" value="FKBP-like"/>
    <property type="match status" value="1"/>
</dbReference>
<dbReference type="RefSeq" id="WP_311938804.1">
    <property type="nucleotide sequence ID" value="NZ_JAVSCK010000002.1"/>
</dbReference>
<organism evidence="9 10">
    <name type="scientific">Hwangdonia seohaensis</name>
    <dbReference type="NCBI Taxonomy" id="1240727"/>
    <lineage>
        <taxon>Bacteria</taxon>
        <taxon>Pseudomonadati</taxon>
        <taxon>Bacteroidota</taxon>
        <taxon>Flavobacteriia</taxon>
        <taxon>Flavobacteriales</taxon>
        <taxon>Flavobacteriaceae</taxon>
        <taxon>Hwangdonia</taxon>
    </lineage>
</organism>
<sequence>MQDGIYAKFNTTKGEILVALEYKKTPGTVGNFVALAEGNLENSVKPQGTPYYDGLKFHRVIPDFMIQGGCPQGSGSGNPGYKFDDEFHPDLKHDGPGVLSMANAGPGTNGSQFFITHIETPWLDNNHTVFGKVEEGQDVVDAIAQGDLIDSLEIIRVGADAEAFNAVEAFRTFEGSREKRLAEVKALADAELDKLAAGFNKTDSGLRYQIIQEGKGAKAEKGKTVSVHYKGQLADGTVFDSSYKRNQPLEFPVGVGQVIAGWDEGICLLNVGDKARLVIPSDLGYGSRGAGGVIPPDATLIFDVELMDVK</sequence>
<proteinExistence type="inferred from homology"/>
<dbReference type="EC" id="5.2.1.8" evidence="6"/>
<dbReference type="Pfam" id="PF00254">
    <property type="entry name" value="FKBP_C"/>
    <property type="match status" value="1"/>
</dbReference>
<protein>
    <recommendedName>
        <fullName evidence="6">Peptidyl-prolyl cis-trans isomerase</fullName>
        <ecNumber evidence="6">5.2.1.8</ecNumber>
    </recommendedName>
</protein>
<keyword evidence="4 5" id="KW-0413">Isomerase</keyword>
<dbReference type="Gene3D" id="3.10.50.40">
    <property type="match status" value="1"/>
</dbReference>
<evidence type="ECO:0000259" key="7">
    <source>
        <dbReference type="PROSITE" id="PS50059"/>
    </source>
</evidence>
<dbReference type="GO" id="GO:0016853">
    <property type="term" value="F:isomerase activity"/>
    <property type="evidence" value="ECO:0007669"/>
    <property type="project" value="UniProtKB-KW"/>
</dbReference>
<comment type="similarity">
    <text evidence="6">Belongs to the FKBP-type PPIase family.</text>
</comment>
<dbReference type="InterPro" id="IPR020892">
    <property type="entry name" value="Cyclophilin-type_PPIase_CS"/>
</dbReference>
<keyword evidence="10" id="KW-1185">Reference proteome</keyword>
<dbReference type="PROSITE" id="PS50059">
    <property type="entry name" value="FKBP_PPIASE"/>
    <property type="match status" value="1"/>
</dbReference>
<dbReference type="InterPro" id="IPR001179">
    <property type="entry name" value="PPIase_FKBP_dom"/>
</dbReference>
<feature type="domain" description="PPIase cyclophilin-type" evidence="8">
    <location>
        <begin position="14"/>
        <end position="145"/>
    </location>
</feature>
<name>A0ABW3RC33_9FLAO</name>
<dbReference type="InterPro" id="IPR046357">
    <property type="entry name" value="PPIase_dom_sf"/>
</dbReference>
<dbReference type="Gene3D" id="2.40.100.10">
    <property type="entry name" value="Cyclophilin-like"/>
    <property type="match status" value="1"/>
</dbReference>
<dbReference type="InterPro" id="IPR044666">
    <property type="entry name" value="Cyclophilin_A-like"/>
</dbReference>
<evidence type="ECO:0000256" key="3">
    <source>
        <dbReference type="ARBA" id="ARBA00023110"/>
    </source>
</evidence>
<evidence type="ECO:0000256" key="2">
    <source>
        <dbReference type="ARBA" id="ARBA00007365"/>
    </source>
</evidence>
<evidence type="ECO:0000256" key="5">
    <source>
        <dbReference type="PROSITE-ProRule" id="PRU00277"/>
    </source>
</evidence>
<evidence type="ECO:0000256" key="4">
    <source>
        <dbReference type="ARBA" id="ARBA00023235"/>
    </source>
</evidence>
<evidence type="ECO:0000313" key="9">
    <source>
        <dbReference type="EMBL" id="MFD1162448.1"/>
    </source>
</evidence>
<evidence type="ECO:0000259" key="8">
    <source>
        <dbReference type="PROSITE" id="PS50072"/>
    </source>
</evidence>
<dbReference type="CDD" id="cd00317">
    <property type="entry name" value="cyclophilin"/>
    <property type="match status" value="1"/>
</dbReference>
<evidence type="ECO:0000256" key="6">
    <source>
        <dbReference type="RuleBase" id="RU003915"/>
    </source>
</evidence>
<comment type="caution">
    <text evidence="9">The sequence shown here is derived from an EMBL/GenBank/DDBJ whole genome shotgun (WGS) entry which is preliminary data.</text>
</comment>
<accession>A0ABW3RC33</accession>
<reference evidence="10" key="1">
    <citation type="journal article" date="2019" name="Int. J. Syst. Evol. Microbiol.">
        <title>The Global Catalogue of Microorganisms (GCM) 10K type strain sequencing project: providing services to taxonomists for standard genome sequencing and annotation.</title>
        <authorList>
            <consortium name="The Broad Institute Genomics Platform"/>
            <consortium name="The Broad Institute Genome Sequencing Center for Infectious Disease"/>
            <person name="Wu L."/>
            <person name="Ma J."/>
        </authorList>
    </citation>
    <scope>NUCLEOTIDE SEQUENCE [LARGE SCALE GENOMIC DNA]</scope>
    <source>
        <strain evidence="10">CCUG 63246</strain>
    </source>
</reference>
<keyword evidence="3 5" id="KW-0697">Rotamase</keyword>
<comment type="catalytic activity">
    <reaction evidence="1 5 6">
        <text>[protein]-peptidylproline (omega=180) = [protein]-peptidylproline (omega=0)</text>
        <dbReference type="Rhea" id="RHEA:16237"/>
        <dbReference type="Rhea" id="RHEA-COMP:10747"/>
        <dbReference type="Rhea" id="RHEA-COMP:10748"/>
        <dbReference type="ChEBI" id="CHEBI:83833"/>
        <dbReference type="ChEBI" id="CHEBI:83834"/>
        <dbReference type="EC" id="5.2.1.8"/>
    </reaction>
</comment>
<evidence type="ECO:0000256" key="1">
    <source>
        <dbReference type="ARBA" id="ARBA00000971"/>
    </source>
</evidence>
<dbReference type="Pfam" id="PF00160">
    <property type="entry name" value="Pro_isomerase"/>
    <property type="match status" value="1"/>
</dbReference>
<dbReference type="Proteomes" id="UP001597163">
    <property type="component" value="Unassembled WGS sequence"/>
</dbReference>
<dbReference type="InterPro" id="IPR029000">
    <property type="entry name" value="Cyclophilin-like_dom_sf"/>
</dbReference>
<dbReference type="SUPFAM" id="SSF50891">
    <property type="entry name" value="Cyclophilin-like"/>
    <property type="match status" value="1"/>
</dbReference>
<dbReference type="PROSITE" id="PS00170">
    <property type="entry name" value="CSA_PPIASE_1"/>
    <property type="match status" value="1"/>
</dbReference>
<dbReference type="PANTHER" id="PTHR45625:SF4">
    <property type="entry name" value="PEPTIDYLPROLYL ISOMERASE DOMAIN AND WD REPEAT-CONTAINING PROTEIN 1"/>
    <property type="match status" value="1"/>
</dbReference>